<sequence>MKFTIIAVIVSLASGAVAAPAPLLEAVTGLLGGGALGKGLPVRAEPQEVNLNPAGLTLGKPVSDQVKPALPAGEVGKVVGVVTGAL</sequence>
<name>A0ACC1MRJ5_9HYPO</name>
<accession>A0ACC1MRJ5</accession>
<organism evidence="1 2">
    <name type="scientific">Zarea fungicola</name>
    <dbReference type="NCBI Taxonomy" id="93591"/>
    <lineage>
        <taxon>Eukaryota</taxon>
        <taxon>Fungi</taxon>
        <taxon>Dikarya</taxon>
        <taxon>Ascomycota</taxon>
        <taxon>Pezizomycotina</taxon>
        <taxon>Sordariomycetes</taxon>
        <taxon>Hypocreomycetidae</taxon>
        <taxon>Hypocreales</taxon>
        <taxon>Cordycipitaceae</taxon>
        <taxon>Zarea</taxon>
    </lineage>
</organism>
<comment type="caution">
    <text evidence="1">The sequence shown here is derived from an EMBL/GenBank/DDBJ whole genome shotgun (WGS) entry which is preliminary data.</text>
</comment>
<evidence type="ECO:0000313" key="1">
    <source>
        <dbReference type="EMBL" id="KAJ2969434.1"/>
    </source>
</evidence>
<evidence type="ECO:0000313" key="2">
    <source>
        <dbReference type="Proteomes" id="UP001143910"/>
    </source>
</evidence>
<protein>
    <submittedName>
        <fullName evidence="1">Uncharacterized protein</fullName>
    </submittedName>
</protein>
<dbReference type="EMBL" id="JANJQO010001745">
    <property type="protein sequence ID" value="KAJ2969434.1"/>
    <property type="molecule type" value="Genomic_DNA"/>
</dbReference>
<reference evidence="1" key="1">
    <citation type="submission" date="2022-08" db="EMBL/GenBank/DDBJ databases">
        <title>Genome Sequence of Lecanicillium fungicola.</title>
        <authorList>
            <person name="Buettner E."/>
        </authorList>
    </citation>
    <scope>NUCLEOTIDE SEQUENCE</scope>
    <source>
        <strain evidence="1">Babe33</strain>
    </source>
</reference>
<dbReference type="Proteomes" id="UP001143910">
    <property type="component" value="Unassembled WGS sequence"/>
</dbReference>
<keyword evidence="2" id="KW-1185">Reference proteome</keyword>
<gene>
    <name evidence="1" type="ORF">NQ176_g8664</name>
</gene>
<proteinExistence type="predicted"/>